<gene>
    <name evidence="1" type="ORF">G5B91_28775</name>
</gene>
<reference evidence="1 2" key="1">
    <citation type="submission" date="2020-02" db="EMBL/GenBank/DDBJ databases">
        <title>Integrative conjugative elements (ICEs) and plasmids drive adaptation of Pseudomonas nitroreducens strain HBP1 to wastewater environment.</title>
        <authorList>
            <person name="Sentchilo V."/>
            <person name="Carraro N."/>
            <person name="Bertelli C."/>
            <person name="van der Meer J.R."/>
        </authorList>
    </citation>
    <scope>NUCLEOTIDE SEQUENCE [LARGE SCALE GENOMIC DNA]</scope>
    <source>
        <strain evidence="1 2">HBP1</strain>
    </source>
</reference>
<dbReference type="RefSeq" id="WP_024766185.1">
    <property type="nucleotide sequence ID" value="NZ_CP049140.1"/>
</dbReference>
<protein>
    <submittedName>
        <fullName evidence="1">Antitoxin of toxin-antitoxin stability system</fullName>
    </submittedName>
</protein>
<organism evidence="1 2">
    <name type="scientific">Pseudomonas nitroreducens</name>
    <dbReference type="NCBI Taxonomy" id="46680"/>
    <lineage>
        <taxon>Bacteria</taxon>
        <taxon>Pseudomonadati</taxon>
        <taxon>Pseudomonadota</taxon>
        <taxon>Gammaproteobacteria</taxon>
        <taxon>Pseudomonadales</taxon>
        <taxon>Pseudomonadaceae</taxon>
        <taxon>Pseudomonas</taxon>
    </lineage>
</organism>
<sequence length="92" mass="10467">MSKEAVFTMKLEPELRAEFMAAAEAAHRPASQVMRELMRDFIRQQRQAQDYDEYLQAKVEAGRASMAVGDGRSDEEVEAVFAALRSRATERK</sequence>
<dbReference type="EMBL" id="CP049140">
    <property type="protein sequence ID" value="QIE90029.1"/>
    <property type="molecule type" value="Genomic_DNA"/>
</dbReference>
<dbReference type="GeneID" id="300412346"/>
<dbReference type="KEGG" id="pnt:G5B91_28775"/>
<proteinExistence type="predicted"/>
<dbReference type="Gene3D" id="6.20.450.20">
    <property type="match status" value="1"/>
</dbReference>
<name>A0A6G6J3Y6_PSENT</name>
<dbReference type="AlphaFoldDB" id="A0A6G6J3Y6"/>
<dbReference type="Proteomes" id="UP000501063">
    <property type="component" value="Chromosome"/>
</dbReference>
<evidence type="ECO:0000313" key="2">
    <source>
        <dbReference type="Proteomes" id="UP000501063"/>
    </source>
</evidence>
<accession>A0A6G6J3Y6</accession>
<evidence type="ECO:0000313" key="1">
    <source>
        <dbReference type="EMBL" id="QIE90029.1"/>
    </source>
</evidence>